<dbReference type="KEGG" id="saqi:AXG55_03815"/>
<keyword evidence="2" id="KW-0812">Transmembrane</keyword>
<dbReference type="OrthoDB" id="5287585at2"/>
<feature type="region of interest" description="Disordered" evidence="1">
    <location>
        <begin position="279"/>
        <end position="342"/>
    </location>
</feature>
<dbReference type="InterPro" id="IPR017850">
    <property type="entry name" value="Alkaline_phosphatase_core_sf"/>
</dbReference>
<reference evidence="3 4" key="1">
    <citation type="submission" date="2016-10" db="EMBL/GenBank/DDBJ databases">
        <title>Silvanigrella aquatica sp. nov., isolated from a freshwater lake located in the Black Forest, Germany, description of Silvanigrellaceae fam. nov., Silvanigrellales ord. nov., reclassification of the order Bdellovibrionales in the class Oligoflexia, reclassification of the families Bacteriovoracaceae and Halobacteriovoraceae in the new order Bacteriovoracales ord. nov., and reclassification of the family Pseudobacteriovoracaceae in the order Oligoflexiales.</title>
        <authorList>
            <person name="Hahn M.W."/>
            <person name="Schmidt J."/>
            <person name="Koll U."/>
            <person name="Rohde M."/>
            <person name="Verbag S."/>
            <person name="Pitt A."/>
            <person name="Nakai R."/>
            <person name="Naganuma T."/>
            <person name="Lang E."/>
        </authorList>
    </citation>
    <scope>NUCLEOTIDE SEQUENCE [LARGE SCALE GENOMIC DNA]</scope>
    <source>
        <strain evidence="3 4">MWH-Nonnen-W8red</strain>
    </source>
</reference>
<keyword evidence="2" id="KW-0472">Membrane</keyword>
<dbReference type="AlphaFoldDB" id="A0A1L4CYQ1"/>
<dbReference type="Gene3D" id="3.40.720.10">
    <property type="entry name" value="Alkaline Phosphatase, subunit A"/>
    <property type="match status" value="1"/>
</dbReference>
<accession>A0A1L4CYQ1</accession>
<keyword evidence="2" id="KW-1133">Transmembrane helix</keyword>
<evidence type="ECO:0000313" key="4">
    <source>
        <dbReference type="Proteomes" id="UP000184731"/>
    </source>
</evidence>
<protein>
    <submittedName>
        <fullName evidence="3">Uncharacterized protein</fullName>
    </submittedName>
</protein>
<keyword evidence="4" id="KW-1185">Reference proteome</keyword>
<organism evidence="3 4">
    <name type="scientific">Silvanigrella aquatica</name>
    <dbReference type="NCBI Taxonomy" id="1915309"/>
    <lineage>
        <taxon>Bacteria</taxon>
        <taxon>Pseudomonadati</taxon>
        <taxon>Bdellovibrionota</taxon>
        <taxon>Oligoflexia</taxon>
        <taxon>Silvanigrellales</taxon>
        <taxon>Silvanigrellaceae</taxon>
        <taxon>Silvanigrella</taxon>
    </lineage>
</organism>
<evidence type="ECO:0000313" key="3">
    <source>
        <dbReference type="EMBL" id="APJ03081.1"/>
    </source>
</evidence>
<feature type="compositionally biased region" description="Basic and acidic residues" evidence="1">
    <location>
        <begin position="302"/>
        <end position="311"/>
    </location>
</feature>
<sequence>MPPRSSRLSKWSIYIIISSLILLCLIMIFLSIISFYPIQSVTANFNNAHFSRLIAPWPMSALEQELLERRKLRRYAKAEQMRRMEKQLQRMENLNIPIYDLFLDANAEISNSRYITAPDDTSFLWPVLPGRKVFYNPNNPNFIRKSSSVIFPSYHWSSISEGVLLLGGEEIKATIPVVKGRRSFSFNLFLLSPGSIRINLGQYVWAKSFTDDDVQKRIKISIPINDSTAASIRIMSVSSSFYILNANVNHIDHTGRSPIRVSNSSQFWMPNKSLIITNPKKENINSNDDNNDNDEFDDDKIPDEIKPEEVLQNHPQNNIKSQAKKTEETVQDPLKQSSNPQLITNDSYTTAFGYNILYIQTPKISENILKNKKIFNHIAPSLSSIMDQSVIFSKSISISDNTSENFRKFIFSDHNFLNSENIFISKEEINEYKSKNIYQELRKYGYNIVGISHPESYYFNKNISDSSEFTSIYGRWLERNDWTFAKKNIQIDDRNIPASGLDAIFKTNPKGIAAPLTAKDFPIISKYLGNVAQNIDNVPDWGTNEFLLINNQDLYIPRVIEAFQNWTSENQQSRFLAHILLDTETNLIRPTLKDLGKSITTLGFSSIVNPLKIDELATVSYIDRAIGQIIDTIKARKIEHRTIIFVLIPVEKNDGKKSFLATGIFKIPGLIPKMSLNFENININDISATLLSTVGIPIGRNILSNNNDITGIMLEKTTPNEYQALKQNMIPRKNNYIKYTMSIKPDENNCSPFYWTANSDSIFSVHSNFPIYQLISNNLIEFFPCSIKNKYINLSWYQKNENKLENNSNIEGILGGSFQYKRSLTPLPHFYFGKNFVPSDSISFYFDSMTSNNVEEIFSVDEKNSKKCQKQLKDSFSAIDTFESKNIEDPSLSKKTKVGFFITPL</sequence>
<dbReference type="RefSeq" id="WP_148696798.1">
    <property type="nucleotide sequence ID" value="NZ_CP017834.1"/>
</dbReference>
<evidence type="ECO:0000256" key="1">
    <source>
        <dbReference type="SAM" id="MobiDB-lite"/>
    </source>
</evidence>
<evidence type="ECO:0000256" key="2">
    <source>
        <dbReference type="SAM" id="Phobius"/>
    </source>
</evidence>
<feature type="transmembrane region" description="Helical" evidence="2">
    <location>
        <begin position="12"/>
        <end position="36"/>
    </location>
</feature>
<dbReference type="STRING" id="1915309.AXG55_03815"/>
<gene>
    <name evidence="3" type="ORF">AXG55_03815</name>
</gene>
<proteinExistence type="predicted"/>
<feature type="compositionally biased region" description="Acidic residues" evidence="1">
    <location>
        <begin position="289"/>
        <end position="301"/>
    </location>
</feature>
<dbReference type="SUPFAM" id="SSF53649">
    <property type="entry name" value="Alkaline phosphatase-like"/>
    <property type="match status" value="1"/>
</dbReference>
<name>A0A1L4CYQ1_9BACT</name>
<dbReference type="EMBL" id="CP017834">
    <property type="protein sequence ID" value="APJ03081.1"/>
    <property type="molecule type" value="Genomic_DNA"/>
</dbReference>
<dbReference type="Proteomes" id="UP000184731">
    <property type="component" value="Chromosome"/>
</dbReference>